<organism evidence="1 2">
    <name type="scientific">Lentilactobacillus kisonensis F0435</name>
    <dbReference type="NCBI Taxonomy" id="797516"/>
    <lineage>
        <taxon>Bacteria</taxon>
        <taxon>Bacillati</taxon>
        <taxon>Bacillota</taxon>
        <taxon>Bacilli</taxon>
        <taxon>Lactobacillales</taxon>
        <taxon>Lactobacillaceae</taxon>
        <taxon>Lentilactobacillus</taxon>
    </lineage>
</organism>
<dbReference type="HOGENOM" id="CLU_2569509_0_0_9"/>
<dbReference type="AlphaFoldDB" id="H1LCY6"/>
<name>H1LCY6_9LACO</name>
<gene>
    <name evidence="1" type="ORF">HMPREF9104_00449</name>
</gene>
<evidence type="ECO:0000313" key="2">
    <source>
        <dbReference type="Proteomes" id="UP000005025"/>
    </source>
</evidence>
<sequence length="81" mass="8499">MSIRPPLLPVEAAAKLLGNFSPAVEIRPWKLADSPDATKATAMKYSASKAQPAIQPQNSPKITLIQDYAEPAKGIAAAISA</sequence>
<accession>H1LCY6</accession>
<reference evidence="1 2" key="1">
    <citation type="submission" date="2011-09" db="EMBL/GenBank/DDBJ databases">
        <authorList>
            <person name="Weinstock G."/>
            <person name="Sodergren E."/>
            <person name="Clifton S."/>
            <person name="Fulton L."/>
            <person name="Fulton B."/>
            <person name="Courtney L."/>
            <person name="Fronick C."/>
            <person name="Harrison M."/>
            <person name="Strong C."/>
            <person name="Farmer C."/>
            <person name="Delahaunty K."/>
            <person name="Markovic C."/>
            <person name="Hall O."/>
            <person name="Minx P."/>
            <person name="Tomlinson C."/>
            <person name="Mitreva M."/>
            <person name="Hou S."/>
            <person name="Chen J."/>
            <person name="Wollam A."/>
            <person name="Pepin K.H."/>
            <person name="Johnson M."/>
            <person name="Bhonagiri V."/>
            <person name="Zhang X."/>
            <person name="Suruliraj S."/>
            <person name="Warren W."/>
            <person name="Chinwalla A."/>
            <person name="Mardis E.R."/>
            <person name="Wilson R.K."/>
        </authorList>
    </citation>
    <scope>NUCLEOTIDE SEQUENCE [LARGE SCALE GENOMIC DNA]</scope>
    <source>
        <strain evidence="1 2">F0435</strain>
    </source>
</reference>
<dbReference type="EMBL" id="AGRJ01000045">
    <property type="protein sequence ID" value="EHO53728.1"/>
    <property type="molecule type" value="Genomic_DNA"/>
</dbReference>
<comment type="caution">
    <text evidence="1">The sequence shown here is derived from an EMBL/GenBank/DDBJ whole genome shotgun (WGS) entry which is preliminary data.</text>
</comment>
<dbReference type="PATRIC" id="fig|797516.3.peg.409"/>
<evidence type="ECO:0000313" key="1">
    <source>
        <dbReference type="EMBL" id="EHO53728.1"/>
    </source>
</evidence>
<dbReference type="Proteomes" id="UP000005025">
    <property type="component" value="Unassembled WGS sequence"/>
</dbReference>
<protein>
    <submittedName>
        <fullName evidence="1">Uncharacterized protein</fullName>
    </submittedName>
</protein>
<proteinExistence type="predicted"/>